<protein>
    <submittedName>
        <fullName evidence="11">HAMP domain-containing protein</fullName>
    </submittedName>
</protein>
<dbReference type="Pfam" id="PF00015">
    <property type="entry name" value="MCPsignal"/>
    <property type="match status" value="1"/>
</dbReference>
<evidence type="ECO:0000313" key="12">
    <source>
        <dbReference type="Proteomes" id="UP000317155"/>
    </source>
</evidence>
<dbReference type="Pfam" id="PF16591">
    <property type="entry name" value="HBM"/>
    <property type="match status" value="1"/>
</dbReference>
<feature type="domain" description="HAMP" evidence="9">
    <location>
        <begin position="320"/>
        <end position="372"/>
    </location>
</feature>
<dbReference type="InterPro" id="IPR051310">
    <property type="entry name" value="MCP_chemotaxis"/>
</dbReference>
<evidence type="ECO:0000256" key="6">
    <source>
        <dbReference type="SAM" id="MobiDB-lite"/>
    </source>
</evidence>
<evidence type="ECO:0000256" key="2">
    <source>
        <dbReference type="ARBA" id="ARBA00022500"/>
    </source>
</evidence>
<dbReference type="Gene3D" id="1.10.287.950">
    <property type="entry name" value="Methyl-accepting chemotaxis protein"/>
    <property type="match status" value="1"/>
</dbReference>
<dbReference type="PROSITE" id="PS51753">
    <property type="entry name" value="HBM"/>
    <property type="match status" value="1"/>
</dbReference>
<feature type="compositionally biased region" description="Low complexity" evidence="6">
    <location>
        <begin position="401"/>
        <end position="414"/>
    </location>
</feature>
<keyword evidence="7" id="KW-1133">Transmembrane helix</keyword>
<dbReference type="SMART" id="SM01358">
    <property type="entry name" value="HBM"/>
    <property type="match status" value="1"/>
</dbReference>
<dbReference type="FunFam" id="1.10.287.950:FF:000001">
    <property type="entry name" value="Methyl-accepting chemotaxis sensory transducer"/>
    <property type="match status" value="1"/>
</dbReference>
<dbReference type="InterPro" id="IPR003660">
    <property type="entry name" value="HAMP_dom"/>
</dbReference>
<sequence>MFKNLRIGIKIGGAFTLVLLLTALVALVGWNSLGAVVKRVGNVEQLTGIDKAALEVRRHEKNYVLRGGQEYIDKVQSIVEDIKTRANATKEMFNDPADRKGMDEVLAAADRYGQGFGKFLEQDRLAAEKFKIWYDLNQEIYGIAKELRQNLIKPAQAEAVARGDAAGLYKWTQISDGFNEEVSSGFLHLRLAAVYYIMKKNEEKKQEFLTAAKTMEAAIAKWRAVGQEIPAIQEAADKMGTAIGKYVEAGEGYSQIIDHQKAAEQEMIAAARDTQKVCEQTTEEQKGKMAAEITTADGLILGGASVATIIGFLVALIITRAITRPVTKGVEFAQLVADGDLRQKLEIDQKDEIGQLAAALNTMVDKLKDVVANVQTAADNVASGSQELSASSEEMSQGSTEQAAAAEEASSSMEQMAANIRQNADNALQTEKIAIKSAQDAEEGGKAVTETVGAMKQIAEKINIIEEIARQTNLLALNAAIEAARAGEHGKGFAVVAAEVRKLAERSQNAAGEIGELSGRSVDIAEKAGEMLARMVPDIQRTAELVQEISAASKEQDTGAEQVNQAIQQLDQVIQQNASASEEMASTSEELSSQAEQLQDTIAFFKVDSRTSGMTRKPVAAKKGNSAAIAHVSGKRSAPAKGAGGGLMLDMGKGKDKLDEEFEQF</sequence>
<evidence type="ECO:0000256" key="4">
    <source>
        <dbReference type="PROSITE-ProRule" id="PRU00284"/>
    </source>
</evidence>
<dbReference type="GO" id="GO:0004888">
    <property type="term" value="F:transmembrane signaling receptor activity"/>
    <property type="evidence" value="ECO:0007669"/>
    <property type="project" value="TreeGrafter"/>
</dbReference>
<dbReference type="SMART" id="SM00283">
    <property type="entry name" value="MA"/>
    <property type="match status" value="1"/>
</dbReference>
<evidence type="ECO:0000259" key="10">
    <source>
        <dbReference type="PROSITE" id="PS51753"/>
    </source>
</evidence>
<comment type="caution">
    <text evidence="11">The sequence shown here is derived from an EMBL/GenBank/DDBJ whole genome shotgun (WGS) entry which is preliminary data.</text>
</comment>
<gene>
    <name evidence="11" type="ORF">FL622_16760</name>
</gene>
<evidence type="ECO:0000256" key="7">
    <source>
        <dbReference type="SAM" id="Phobius"/>
    </source>
</evidence>
<feature type="region of interest" description="Disordered" evidence="6">
    <location>
        <begin position="383"/>
        <end position="414"/>
    </location>
</feature>
<dbReference type="Pfam" id="PF00672">
    <property type="entry name" value="HAMP"/>
    <property type="match status" value="1"/>
</dbReference>
<feature type="region of interest" description="Disordered" evidence="6">
    <location>
        <begin position="631"/>
        <end position="653"/>
    </location>
</feature>
<dbReference type="PROSITE" id="PS50885">
    <property type="entry name" value="HAMP"/>
    <property type="match status" value="1"/>
</dbReference>
<dbReference type="AlphaFoldDB" id="A0A550J437"/>
<keyword evidence="12" id="KW-1185">Reference proteome</keyword>
<dbReference type="InterPro" id="IPR004089">
    <property type="entry name" value="MCPsignal_dom"/>
</dbReference>
<organism evidence="11 12">
    <name type="scientific">Trichloromonas acetexigens</name>
    <dbReference type="NCBI Taxonomy" id="38815"/>
    <lineage>
        <taxon>Bacteria</taxon>
        <taxon>Pseudomonadati</taxon>
        <taxon>Thermodesulfobacteriota</taxon>
        <taxon>Desulfuromonadia</taxon>
        <taxon>Desulfuromonadales</taxon>
        <taxon>Trichloromonadaceae</taxon>
        <taxon>Trichloromonas</taxon>
    </lineage>
</organism>
<dbReference type="PROSITE" id="PS50111">
    <property type="entry name" value="CHEMOTAXIS_TRANSDUC_2"/>
    <property type="match status" value="1"/>
</dbReference>
<dbReference type="Proteomes" id="UP000317155">
    <property type="component" value="Unassembled WGS sequence"/>
</dbReference>
<dbReference type="SMART" id="SM00304">
    <property type="entry name" value="HAMP"/>
    <property type="match status" value="1"/>
</dbReference>
<dbReference type="CDD" id="cd06225">
    <property type="entry name" value="HAMP"/>
    <property type="match status" value="1"/>
</dbReference>
<comment type="similarity">
    <text evidence="3">Belongs to the methyl-accepting chemotaxis (MCP) protein family.</text>
</comment>
<keyword evidence="7" id="KW-0812">Transmembrane</keyword>
<reference evidence="11 12" key="1">
    <citation type="submission" date="2019-07" db="EMBL/GenBank/DDBJ databases">
        <title>Insights of Desulfuromonas acetexigens electromicrobiology.</title>
        <authorList>
            <person name="Katuri K."/>
            <person name="Sapireddy V."/>
            <person name="Shaw D.R."/>
            <person name="Saikaly P."/>
        </authorList>
    </citation>
    <scope>NUCLEOTIDE SEQUENCE [LARGE SCALE GENOMIC DNA]</scope>
    <source>
        <strain evidence="11 12">2873</strain>
    </source>
</reference>
<keyword evidence="7" id="KW-0472">Membrane</keyword>
<dbReference type="EMBL" id="VJVV01000020">
    <property type="protein sequence ID" value="TRO77882.1"/>
    <property type="molecule type" value="Genomic_DNA"/>
</dbReference>
<proteinExistence type="inferred from homology"/>
<evidence type="ECO:0000259" key="9">
    <source>
        <dbReference type="PROSITE" id="PS50885"/>
    </source>
</evidence>
<dbReference type="PANTHER" id="PTHR43531:SF11">
    <property type="entry name" value="METHYL-ACCEPTING CHEMOTAXIS PROTEIN 3"/>
    <property type="match status" value="1"/>
</dbReference>
<evidence type="ECO:0000256" key="1">
    <source>
        <dbReference type="ARBA" id="ARBA00004370"/>
    </source>
</evidence>
<dbReference type="GO" id="GO:0007165">
    <property type="term" value="P:signal transduction"/>
    <property type="evidence" value="ECO:0007669"/>
    <property type="project" value="UniProtKB-KW"/>
</dbReference>
<dbReference type="OrthoDB" id="9763018at2"/>
<comment type="subcellular location">
    <subcellularLocation>
        <location evidence="1">Membrane</location>
    </subcellularLocation>
</comment>
<name>A0A550J437_9BACT</name>
<keyword evidence="2" id="KW-0145">Chemotaxis</keyword>
<dbReference type="SUPFAM" id="SSF58104">
    <property type="entry name" value="Methyl-accepting chemotaxis protein (MCP) signaling domain"/>
    <property type="match status" value="1"/>
</dbReference>
<evidence type="ECO:0000259" key="8">
    <source>
        <dbReference type="PROSITE" id="PS50111"/>
    </source>
</evidence>
<evidence type="ECO:0000313" key="11">
    <source>
        <dbReference type="EMBL" id="TRO77882.1"/>
    </source>
</evidence>
<evidence type="ECO:0000256" key="3">
    <source>
        <dbReference type="ARBA" id="ARBA00029447"/>
    </source>
</evidence>
<dbReference type="PANTHER" id="PTHR43531">
    <property type="entry name" value="PROTEIN ICFG"/>
    <property type="match status" value="1"/>
</dbReference>
<keyword evidence="4" id="KW-0807">Transducer</keyword>
<accession>A0A550J437</accession>
<dbReference type="RefSeq" id="WP_092056437.1">
    <property type="nucleotide sequence ID" value="NZ_FOJJ01000013.1"/>
</dbReference>
<keyword evidence="5" id="KW-0175">Coiled coil</keyword>
<feature type="domain" description="Methyl-accepting transducer" evidence="8">
    <location>
        <begin position="377"/>
        <end position="592"/>
    </location>
</feature>
<dbReference type="GO" id="GO:0005886">
    <property type="term" value="C:plasma membrane"/>
    <property type="evidence" value="ECO:0007669"/>
    <property type="project" value="TreeGrafter"/>
</dbReference>
<feature type="compositionally biased region" description="Polar residues" evidence="6">
    <location>
        <begin position="383"/>
        <end position="400"/>
    </location>
</feature>
<feature type="transmembrane region" description="Helical" evidence="7">
    <location>
        <begin position="298"/>
        <end position="318"/>
    </location>
</feature>
<dbReference type="GO" id="GO:0006935">
    <property type="term" value="P:chemotaxis"/>
    <property type="evidence" value="ECO:0007669"/>
    <property type="project" value="UniProtKB-KW"/>
</dbReference>
<feature type="coiled-coil region" evidence="5">
    <location>
        <begin position="563"/>
        <end position="601"/>
    </location>
</feature>
<evidence type="ECO:0000256" key="5">
    <source>
        <dbReference type="SAM" id="Coils"/>
    </source>
</evidence>
<feature type="domain" description="HBM" evidence="10">
    <location>
        <begin position="38"/>
        <end position="293"/>
    </location>
</feature>
<dbReference type="InterPro" id="IPR032255">
    <property type="entry name" value="HBM"/>
</dbReference>